<accession>A0AAV7MRB5</accession>
<sequence length="85" mass="9130">MKNVREILSIEQSGVQKPGPAVDQEAHQVTVVGMPLALSQQHTMVVSPQDANVAVVAVLAARWHMNLTGIAKAGKETFDKPCILE</sequence>
<dbReference type="AlphaFoldDB" id="A0AAV7MRB5"/>
<reference evidence="1" key="1">
    <citation type="journal article" date="2022" name="bioRxiv">
        <title>Sequencing and chromosome-scale assembly of the giantPleurodeles waltlgenome.</title>
        <authorList>
            <person name="Brown T."/>
            <person name="Elewa A."/>
            <person name="Iarovenko S."/>
            <person name="Subramanian E."/>
            <person name="Araus A.J."/>
            <person name="Petzold A."/>
            <person name="Susuki M."/>
            <person name="Suzuki K.-i.T."/>
            <person name="Hayashi T."/>
            <person name="Toyoda A."/>
            <person name="Oliveira C."/>
            <person name="Osipova E."/>
            <person name="Leigh N.D."/>
            <person name="Simon A."/>
            <person name="Yun M.H."/>
        </authorList>
    </citation>
    <scope>NUCLEOTIDE SEQUENCE</scope>
    <source>
        <strain evidence="1">20211129_DDA</strain>
        <tissue evidence="1">Liver</tissue>
    </source>
</reference>
<gene>
    <name evidence="1" type="ORF">NDU88_003697</name>
</gene>
<protein>
    <submittedName>
        <fullName evidence="1">Uncharacterized protein</fullName>
    </submittedName>
</protein>
<comment type="caution">
    <text evidence="1">The sequence shown here is derived from an EMBL/GenBank/DDBJ whole genome shotgun (WGS) entry which is preliminary data.</text>
</comment>
<dbReference type="Proteomes" id="UP001066276">
    <property type="component" value="Chromosome 9"/>
</dbReference>
<evidence type="ECO:0000313" key="2">
    <source>
        <dbReference type="Proteomes" id="UP001066276"/>
    </source>
</evidence>
<organism evidence="1 2">
    <name type="scientific">Pleurodeles waltl</name>
    <name type="common">Iberian ribbed newt</name>
    <dbReference type="NCBI Taxonomy" id="8319"/>
    <lineage>
        <taxon>Eukaryota</taxon>
        <taxon>Metazoa</taxon>
        <taxon>Chordata</taxon>
        <taxon>Craniata</taxon>
        <taxon>Vertebrata</taxon>
        <taxon>Euteleostomi</taxon>
        <taxon>Amphibia</taxon>
        <taxon>Batrachia</taxon>
        <taxon>Caudata</taxon>
        <taxon>Salamandroidea</taxon>
        <taxon>Salamandridae</taxon>
        <taxon>Pleurodelinae</taxon>
        <taxon>Pleurodeles</taxon>
    </lineage>
</organism>
<keyword evidence="2" id="KW-1185">Reference proteome</keyword>
<proteinExistence type="predicted"/>
<name>A0AAV7MRB5_PLEWA</name>
<dbReference type="EMBL" id="JANPWB010000013">
    <property type="protein sequence ID" value="KAJ1106296.1"/>
    <property type="molecule type" value="Genomic_DNA"/>
</dbReference>
<evidence type="ECO:0000313" key="1">
    <source>
        <dbReference type="EMBL" id="KAJ1106296.1"/>
    </source>
</evidence>